<feature type="binding site" evidence="6">
    <location>
        <position position="174"/>
    </location>
    <ligand>
        <name>Fe cation</name>
        <dbReference type="ChEBI" id="CHEBI:24875"/>
    </ligand>
</feature>
<keyword evidence="2 6" id="KW-0479">Metal-binding</keyword>
<evidence type="ECO:0000256" key="7">
    <source>
        <dbReference type="SAM" id="MobiDB-lite"/>
    </source>
</evidence>
<reference evidence="9 10" key="1">
    <citation type="submission" date="2019-08" db="EMBL/GenBank/DDBJ databases">
        <title>Draft genome for granaticin producer strain Streptomyces parvus C05.</title>
        <authorList>
            <person name="Gonzalez-Pimentel J.L."/>
        </authorList>
    </citation>
    <scope>NUCLEOTIDE SEQUENCE [LARGE SCALE GENOMIC DNA]</scope>
    <source>
        <strain evidence="9 10">C05</strain>
    </source>
</reference>
<feature type="region of interest" description="Disordered" evidence="7">
    <location>
        <begin position="214"/>
        <end position="241"/>
    </location>
</feature>
<protein>
    <submittedName>
        <fullName evidence="9">Arginine beta-hydroxylase, Fe(II)/alpha-ketoglutarate-dependent</fullName>
    </submittedName>
</protein>
<gene>
    <name evidence="9" type="ORF">FY004_17665</name>
</gene>
<evidence type="ECO:0000259" key="8">
    <source>
        <dbReference type="Pfam" id="PF02668"/>
    </source>
</evidence>
<comment type="similarity">
    <text evidence="1">Belongs to the clavaminate synthase family.</text>
</comment>
<evidence type="ECO:0000256" key="5">
    <source>
        <dbReference type="PIRSR" id="PIRSR019543-1"/>
    </source>
</evidence>
<feature type="binding site" evidence="6">
    <location>
        <position position="172"/>
    </location>
    <ligand>
        <name>Fe cation</name>
        <dbReference type="ChEBI" id="CHEBI:24875"/>
    </ligand>
</feature>
<keyword evidence="3" id="KW-0560">Oxidoreductase</keyword>
<dbReference type="InterPro" id="IPR014503">
    <property type="entry name" value="Clavaminate_syn-like"/>
</dbReference>
<dbReference type="Pfam" id="PF02668">
    <property type="entry name" value="TauD"/>
    <property type="match status" value="1"/>
</dbReference>
<feature type="compositionally biased region" description="Low complexity" evidence="7">
    <location>
        <begin position="7"/>
        <end position="16"/>
    </location>
</feature>
<dbReference type="InterPro" id="IPR042098">
    <property type="entry name" value="TauD-like_sf"/>
</dbReference>
<dbReference type="EMBL" id="VSZQ01000088">
    <property type="protein sequence ID" value="TYR63267.1"/>
    <property type="molecule type" value="Genomic_DNA"/>
</dbReference>
<keyword evidence="10" id="KW-1185">Reference proteome</keyword>
<feature type="binding site" evidence="5">
    <location>
        <position position="328"/>
    </location>
    <ligand>
        <name>2-oxoglutarate</name>
        <dbReference type="ChEBI" id="CHEBI:16810"/>
    </ligand>
</feature>
<keyword evidence="4 6" id="KW-0408">Iron</keyword>
<evidence type="ECO:0000313" key="10">
    <source>
        <dbReference type="Proteomes" id="UP000323242"/>
    </source>
</evidence>
<dbReference type="GO" id="GO:0005506">
    <property type="term" value="F:iron ion binding"/>
    <property type="evidence" value="ECO:0007669"/>
    <property type="project" value="InterPro"/>
</dbReference>
<evidence type="ECO:0000256" key="2">
    <source>
        <dbReference type="ARBA" id="ARBA00022723"/>
    </source>
</evidence>
<evidence type="ECO:0000256" key="1">
    <source>
        <dbReference type="ARBA" id="ARBA00008425"/>
    </source>
</evidence>
<dbReference type="InterPro" id="IPR053447">
    <property type="entry name" value="Alpha-KG_dependent_hydroxylase"/>
</dbReference>
<sequence length="356" mass="39547">MHNHRSTTVPPTRAATGGTGPAGPCRPHDVYVLSEDESRLLDGIAVEVSTAYDTVEDPRFIADARLFAQRLPLGLRRWIEQVRLSADLGSFRIRGHRLRDADLPPTPPDFEREPARPALAPEVCLVLFGVLLGDVFGWETQQAGRLVHDIVPSEQEQKSQTSASSAVELGWHTEDAFHPYRADYLGLACVRNPDRVPTTLAELRSLELSERTRSVLSQPRFHQRPDTSHSPTGSDDVGAWSDPPLARVLSGMAGSRSLCVDADFTVVADDEDMEAEAALEELKREIESRLGDLVLEPGDYLFLDNQRCVHGRRPFRARFDGTDRWLKRVSVTRDLRRMAEAGVTATKRTARAVLAS</sequence>
<comment type="caution">
    <text evidence="9">The sequence shown here is derived from an EMBL/GenBank/DDBJ whole genome shotgun (WGS) entry which is preliminary data.</text>
</comment>
<name>A0A5D4JCI0_9ACTN</name>
<organism evidence="9 10">
    <name type="scientific">Streptomyces parvus</name>
    <dbReference type="NCBI Taxonomy" id="66428"/>
    <lineage>
        <taxon>Bacteria</taxon>
        <taxon>Bacillati</taxon>
        <taxon>Actinomycetota</taxon>
        <taxon>Actinomycetes</taxon>
        <taxon>Kitasatosporales</taxon>
        <taxon>Streptomycetaceae</taxon>
        <taxon>Streptomyces</taxon>
    </lineage>
</organism>
<feature type="region of interest" description="Disordered" evidence="7">
    <location>
        <begin position="1"/>
        <end position="27"/>
    </location>
</feature>
<evidence type="ECO:0000256" key="4">
    <source>
        <dbReference type="ARBA" id="ARBA00023004"/>
    </source>
</evidence>
<dbReference type="Proteomes" id="UP000323242">
    <property type="component" value="Unassembled WGS sequence"/>
</dbReference>
<feature type="binding site" evidence="6">
    <location>
        <position position="310"/>
    </location>
    <ligand>
        <name>Fe cation</name>
        <dbReference type="ChEBI" id="CHEBI:24875"/>
    </ligand>
</feature>
<dbReference type="AlphaFoldDB" id="A0A5D4JCI0"/>
<dbReference type="SUPFAM" id="SSF51197">
    <property type="entry name" value="Clavaminate synthase-like"/>
    <property type="match status" value="1"/>
</dbReference>
<dbReference type="PIRSF" id="PIRSF019543">
    <property type="entry name" value="Clavaminate_syn"/>
    <property type="match status" value="1"/>
</dbReference>
<feature type="binding site" evidence="5">
    <location>
        <position position="212"/>
    </location>
    <ligand>
        <name>2-oxoglutarate</name>
        <dbReference type="ChEBI" id="CHEBI:16810"/>
    </ligand>
</feature>
<dbReference type="RefSeq" id="WP_109195911.1">
    <property type="nucleotide sequence ID" value="NZ_VSZQ01000088.1"/>
</dbReference>
<feature type="binding site" evidence="5">
    <location>
        <position position="324"/>
    </location>
    <ligand>
        <name>2-oxoglutarate</name>
        <dbReference type="ChEBI" id="CHEBI:16810"/>
    </ligand>
</feature>
<feature type="domain" description="TauD/TfdA-like" evidence="8">
    <location>
        <begin position="140"/>
        <end position="329"/>
    </location>
</feature>
<accession>A0A5D4JCI0</accession>
<dbReference type="InterPro" id="IPR003819">
    <property type="entry name" value="TauD/TfdA-like"/>
</dbReference>
<proteinExistence type="inferred from homology"/>
<dbReference type="Gene3D" id="3.60.130.10">
    <property type="entry name" value="Clavaminate synthase-like"/>
    <property type="match status" value="1"/>
</dbReference>
<evidence type="ECO:0000256" key="3">
    <source>
        <dbReference type="ARBA" id="ARBA00023002"/>
    </source>
</evidence>
<dbReference type="GO" id="GO:0016491">
    <property type="term" value="F:oxidoreductase activity"/>
    <property type="evidence" value="ECO:0007669"/>
    <property type="project" value="UniProtKB-KW"/>
</dbReference>
<evidence type="ECO:0000313" key="9">
    <source>
        <dbReference type="EMBL" id="TYR63267.1"/>
    </source>
</evidence>
<evidence type="ECO:0000256" key="6">
    <source>
        <dbReference type="PIRSR" id="PIRSR019543-2"/>
    </source>
</evidence>
<dbReference type="NCBIfam" id="NF041363">
    <property type="entry name" value="GntD_guanitoxin"/>
    <property type="match status" value="1"/>
</dbReference>